<name>A0A3D9SSG9_9ACTN</name>
<keyword evidence="2" id="KW-1185">Reference proteome</keyword>
<evidence type="ECO:0008006" key="3">
    <source>
        <dbReference type="Google" id="ProtNLM"/>
    </source>
</evidence>
<dbReference type="OrthoDB" id="1099936at2"/>
<evidence type="ECO:0000313" key="2">
    <source>
        <dbReference type="Proteomes" id="UP000256661"/>
    </source>
</evidence>
<dbReference type="Gene3D" id="3.40.140.10">
    <property type="entry name" value="Cytidine Deaminase, domain 2"/>
    <property type="match status" value="1"/>
</dbReference>
<reference evidence="1 2" key="1">
    <citation type="submission" date="2018-08" db="EMBL/GenBank/DDBJ databases">
        <title>Sequencing the genomes of 1000 actinobacteria strains.</title>
        <authorList>
            <person name="Klenk H.-P."/>
        </authorList>
    </citation>
    <scope>NUCLEOTIDE SEQUENCE [LARGE SCALE GENOMIC DNA]</scope>
    <source>
        <strain evidence="1 2">DSM 43927</strain>
    </source>
</reference>
<sequence>MSDHGVTRIRVYESELDLITDETLDHHEVETGGSLFGLFGHGGAPVVFLATRPAGRVAKRSTSLELDPEVTQALEQLTWGRFGMQCIGMWHSHHWIGLTEPSGGDRERTRRYAQRHHRPKYTEILANFVGDDRRPPKGSARRDDVCVQLTPFFYPDARQLTRDQSVIEVLPGQSPLRRALSDQNVPDVPELGAALRAAGSLPETAYVLADSPASGGTRRGFRRLVPGLLSGGGSAAEHDAAPAAEEQPVPEAAASGKAAVTEESWLRPIPDLAGYVEQHIQPVMQRLAGRYEVEVELADTDRLAVVVRIPGRTACVHLLTAWDGERAVAYGCDVLAPRQHLEKIGEWPPSADGGRAFDLDTPLDWGLQQLQRLP</sequence>
<dbReference type="AlphaFoldDB" id="A0A3D9SSG9"/>
<dbReference type="RefSeq" id="WP_116022498.1">
    <property type="nucleotide sequence ID" value="NZ_QTTT01000001.1"/>
</dbReference>
<protein>
    <recommendedName>
        <fullName evidence="3">JAB domain-containing protein</fullName>
    </recommendedName>
</protein>
<proteinExistence type="predicted"/>
<organism evidence="1 2">
    <name type="scientific">Thermomonospora umbrina</name>
    <dbReference type="NCBI Taxonomy" id="111806"/>
    <lineage>
        <taxon>Bacteria</taxon>
        <taxon>Bacillati</taxon>
        <taxon>Actinomycetota</taxon>
        <taxon>Actinomycetes</taxon>
        <taxon>Streptosporangiales</taxon>
        <taxon>Thermomonosporaceae</taxon>
        <taxon>Thermomonospora</taxon>
    </lineage>
</organism>
<dbReference type="Proteomes" id="UP000256661">
    <property type="component" value="Unassembled WGS sequence"/>
</dbReference>
<evidence type="ECO:0000313" key="1">
    <source>
        <dbReference type="EMBL" id="REE96923.1"/>
    </source>
</evidence>
<dbReference type="EMBL" id="QTTT01000001">
    <property type="protein sequence ID" value="REE96923.1"/>
    <property type="molecule type" value="Genomic_DNA"/>
</dbReference>
<gene>
    <name evidence="1" type="ORF">DFJ69_2376</name>
</gene>
<accession>A0A3D9SSG9</accession>
<comment type="caution">
    <text evidence="1">The sequence shown here is derived from an EMBL/GenBank/DDBJ whole genome shotgun (WGS) entry which is preliminary data.</text>
</comment>